<evidence type="ECO:0000259" key="5">
    <source>
        <dbReference type="SMART" id="SM00421"/>
    </source>
</evidence>
<keyword evidence="3" id="KW-0731">Sigma factor</keyword>
<organism evidence="6 7">
    <name type="scientific">Bacteroides fragilis CL07T12C05</name>
    <dbReference type="NCBI Taxonomy" id="997883"/>
    <lineage>
        <taxon>Bacteria</taxon>
        <taxon>Pseudomonadati</taxon>
        <taxon>Bacteroidota</taxon>
        <taxon>Bacteroidia</taxon>
        <taxon>Bacteroidales</taxon>
        <taxon>Bacteroidaceae</taxon>
        <taxon>Bacteroides</taxon>
    </lineage>
</organism>
<evidence type="ECO:0000313" key="6">
    <source>
        <dbReference type="EMBL" id="EIY99658.1"/>
    </source>
</evidence>
<dbReference type="Proteomes" id="UP000003879">
    <property type="component" value="Unassembled WGS sequence"/>
</dbReference>
<dbReference type="CDD" id="cd06171">
    <property type="entry name" value="Sigma70_r4"/>
    <property type="match status" value="1"/>
</dbReference>
<comment type="caution">
    <text evidence="6">The sequence shown here is derived from an EMBL/GenBank/DDBJ whole genome shotgun (WGS) entry which is preliminary data.</text>
</comment>
<dbReference type="SUPFAM" id="SSF88659">
    <property type="entry name" value="Sigma3 and sigma4 domains of RNA polymerase sigma factors"/>
    <property type="match status" value="1"/>
</dbReference>
<dbReference type="RefSeq" id="WP_005785218.1">
    <property type="nucleotide sequence ID" value="NZ_JH724215.1"/>
</dbReference>
<dbReference type="Gene3D" id="1.10.1740.10">
    <property type="match status" value="1"/>
</dbReference>
<keyword evidence="2" id="KW-0805">Transcription regulation</keyword>
<protein>
    <submittedName>
        <fullName evidence="6">RNA polymerase sigma-70 factor, expansion family 1</fullName>
    </submittedName>
</protein>
<name>A0A0E2AUH3_BACFG</name>
<dbReference type="InterPro" id="IPR014284">
    <property type="entry name" value="RNA_pol_sigma-70_dom"/>
</dbReference>
<keyword evidence="4" id="KW-0804">Transcription</keyword>
<reference evidence="6 7" key="1">
    <citation type="submission" date="2012-02" db="EMBL/GenBank/DDBJ databases">
        <title>The Genome Sequence of Bacteroides fragilis CL07T12C05.</title>
        <authorList>
            <consortium name="The Broad Institute Genome Sequencing Platform"/>
            <person name="Earl A."/>
            <person name="Ward D."/>
            <person name="Feldgarden M."/>
            <person name="Gevers D."/>
            <person name="Zitomersky N.L."/>
            <person name="Coyne M.J."/>
            <person name="Comstock L.E."/>
            <person name="Young S.K."/>
            <person name="Zeng Q."/>
            <person name="Gargeya S."/>
            <person name="Fitzgerald M."/>
            <person name="Haas B."/>
            <person name="Abouelleil A."/>
            <person name="Alvarado L."/>
            <person name="Arachchi H.M."/>
            <person name="Berlin A."/>
            <person name="Chapman S.B."/>
            <person name="Gearin G."/>
            <person name="Goldberg J."/>
            <person name="Griggs A."/>
            <person name="Gujja S."/>
            <person name="Hansen M."/>
            <person name="Heiman D."/>
            <person name="Howarth C."/>
            <person name="Larimer J."/>
            <person name="Lui A."/>
            <person name="MacDonald P.J.P."/>
            <person name="McCowen C."/>
            <person name="Montmayeur A."/>
            <person name="Murphy C."/>
            <person name="Neiman D."/>
            <person name="Pearson M."/>
            <person name="Priest M."/>
            <person name="Roberts A."/>
            <person name="Saif S."/>
            <person name="Shea T."/>
            <person name="Sisk P."/>
            <person name="Stolte C."/>
            <person name="Sykes S."/>
            <person name="Wortman J."/>
            <person name="Nusbaum C."/>
            <person name="Birren B."/>
        </authorList>
    </citation>
    <scope>NUCLEOTIDE SEQUENCE [LARGE SCALE GENOMIC DNA]</scope>
    <source>
        <strain evidence="6 7">CL07T12C05</strain>
    </source>
</reference>
<dbReference type="InterPro" id="IPR007627">
    <property type="entry name" value="RNA_pol_sigma70_r2"/>
</dbReference>
<dbReference type="HOGENOM" id="CLU_047691_4_1_10"/>
<proteinExistence type="inferred from homology"/>
<dbReference type="InterPro" id="IPR013249">
    <property type="entry name" value="RNA_pol_sigma70_r4_t2"/>
</dbReference>
<dbReference type="AlphaFoldDB" id="A0A0E2AUH3"/>
<sequence length="191" mass="22809">MFAHHTDRFMTEKELIVSLKQGDEAAFTALYRMYWPKVHNFSRLYLSSIAEVEEVVQEVFVKLWEARIFLKENESFKGFLFIITRNIIFNQFRKSFNENAYKTTVLSSAEVEYDIENEMDAADLQGYIKKLISELTPRQQEVFHLSREEHLSYKEIAIRLSISEKTVERHINEALKFLRKNIYLFFIFLSL</sequence>
<evidence type="ECO:0000256" key="2">
    <source>
        <dbReference type="ARBA" id="ARBA00023015"/>
    </source>
</evidence>
<dbReference type="InterPro" id="IPR036388">
    <property type="entry name" value="WH-like_DNA-bd_sf"/>
</dbReference>
<dbReference type="InterPro" id="IPR014327">
    <property type="entry name" value="RNA_pol_sigma70_bacteroid"/>
</dbReference>
<dbReference type="Gene3D" id="1.10.10.10">
    <property type="entry name" value="Winged helix-like DNA-binding domain superfamily/Winged helix DNA-binding domain"/>
    <property type="match status" value="1"/>
</dbReference>
<dbReference type="GO" id="GO:0006352">
    <property type="term" value="P:DNA-templated transcription initiation"/>
    <property type="evidence" value="ECO:0007669"/>
    <property type="project" value="InterPro"/>
</dbReference>
<dbReference type="EMBL" id="AGXN01000005">
    <property type="protein sequence ID" value="EIY99658.1"/>
    <property type="molecule type" value="Genomic_DNA"/>
</dbReference>
<dbReference type="InterPro" id="IPR013325">
    <property type="entry name" value="RNA_pol_sigma_r2"/>
</dbReference>
<gene>
    <name evidence="6" type="ORF">HMPREF1056_00959</name>
</gene>
<dbReference type="Pfam" id="PF08281">
    <property type="entry name" value="Sigma70_r4_2"/>
    <property type="match status" value="1"/>
</dbReference>
<feature type="domain" description="HTH luxR-type" evidence="5">
    <location>
        <begin position="132"/>
        <end position="189"/>
    </location>
</feature>
<dbReference type="PANTHER" id="PTHR43133">
    <property type="entry name" value="RNA POLYMERASE ECF-TYPE SIGMA FACTO"/>
    <property type="match status" value="1"/>
</dbReference>
<dbReference type="NCBIfam" id="TIGR02937">
    <property type="entry name" value="sigma70-ECF"/>
    <property type="match status" value="1"/>
</dbReference>
<evidence type="ECO:0000256" key="4">
    <source>
        <dbReference type="ARBA" id="ARBA00023163"/>
    </source>
</evidence>
<dbReference type="InterPro" id="IPR013324">
    <property type="entry name" value="RNA_pol_sigma_r3/r4-like"/>
</dbReference>
<evidence type="ECO:0000256" key="3">
    <source>
        <dbReference type="ARBA" id="ARBA00023082"/>
    </source>
</evidence>
<evidence type="ECO:0000256" key="1">
    <source>
        <dbReference type="ARBA" id="ARBA00010641"/>
    </source>
</evidence>
<dbReference type="Pfam" id="PF04542">
    <property type="entry name" value="Sigma70_r2"/>
    <property type="match status" value="1"/>
</dbReference>
<dbReference type="NCBIfam" id="TIGR02985">
    <property type="entry name" value="Sig70_bacteroi1"/>
    <property type="match status" value="1"/>
</dbReference>
<dbReference type="GeneID" id="60365687"/>
<accession>A0A0E2AUH3</accession>
<evidence type="ECO:0000313" key="7">
    <source>
        <dbReference type="Proteomes" id="UP000003879"/>
    </source>
</evidence>
<dbReference type="PATRIC" id="fig|997883.3.peg.1019"/>
<dbReference type="InterPro" id="IPR000792">
    <property type="entry name" value="Tscrpt_reg_LuxR_C"/>
</dbReference>
<dbReference type="GO" id="GO:0016987">
    <property type="term" value="F:sigma factor activity"/>
    <property type="evidence" value="ECO:0007669"/>
    <property type="project" value="UniProtKB-KW"/>
</dbReference>
<dbReference type="SMART" id="SM00421">
    <property type="entry name" value="HTH_LUXR"/>
    <property type="match status" value="1"/>
</dbReference>
<dbReference type="InterPro" id="IPR039425">
    <property type="entry name" value="RNA_pol_sigma-70-like"/>
</dbReference>
<comment type="similarity">
    <text evidence="1">Belongs to the sigma-70 factor family. ECF subfamily.</text>
</comment>
<dbReference type="SUPFAM" id="SSF88946">
    <property type="entry name" value="Sigma2 domain of RNA polymerase sigma factors"/>
    <property type="match status" value="1"/>
</dbReference>
<dbReference type="GO" id="GO:0003677">
    <property type="term" value="F:DNA binding"/>
    <property type="evidence" value="ECO:0007669"/>
    <property type="project" value="InterPro"/>
</dbReference>
<dbReference type="PANTHER" id="PTHR43133:SF46">
    <property type="entry name" value="RNA POLYMERASE SIGMA-70 FACTOR ECF SUBFAMILY"/>
    <property type="match status" value="1"/>
</dbReference>